<dbReference type="PANTHER" id="PTHR33204">
    <property type="entry name" value="TRANSCRIPTIONAL REGULATOR, MARR FAMILY"/>
    <property type="match status" value="1"/>
</dbReference>
<keyword evidence="6" id="KW-1185">Reference proteome</keyword>
<evidence type="ECO:0000313" key="5">
    <source>
        <dbReference type="EMBL" id="WCT11055.1"/>
    </source>
</evidence>
<feature type="domain" description="HTH hxlR-type" evidence="4">
    <location>
        <begin position="8"/>
        <end position="110"/>
    </location>
</feature>
<accession>A0ABY7T3M4</accession>
<sequence>MEPHRSYCPVNLAIEVIGDKWSLLILRDMIFYKRRHFNELLRQSEEKIASNILRDRLAMFEKEGLVTKGKGPDDIHKQKVTYSLTEKSIDLLPVLVSAIGWSIKYEPVNMQKYKPAIDLFAAGQAGIEGFQKLLREEHLTADVVQA</sequence>
<dbReference type="PANTHER" id="PTHR33204:SF37">
    <property type="entry name" value="HTH-TYPE TRANSCRIPTIONAL REGULATOR YODB"/>
    <property type="match status" value="1"/>
</dbReference>
<dbReference type="SUPFAM" id="SSF46785">
    <property type="entry name" value="Winged helix' DNA-binding domain"/>
    <property type="match status" value="1"/>
</dbReference>
<evidence type="ECO:0000259" key="4">
    <source>
        <dbReference type="PROSITE" id="PS51118"/>
    </source>
</evidence>
<proteinExistence type="predicted"/>
<evidence type="ECO:0000256" key="3">
    <source>
        <dbReference type="ARBA" id="ARBA00023163"/>
    </source>
</evidence>
<protein>
    <submittedName>
        <fullName evidence="5">Helix-turn-helix domain-containing protein</fullName>
    </submittedName>
</protein>
<dbReference type="InterPro" id="IPR002577">
    <property type="entry name" value="HTH_HxlR"/>
</dbReference>
<dbReference type="Gene3D" id="1.10.10.10">
    <property type="entry name" value="Winged helix-like DNA-binding domain superfamily/Winged helix DNA-binding domain"/>
    <property type="match status" value="1"/>
</dbReference>
<evidence type="ECO:0000256" key="1">
    <source>
        <dbReference type="ARBA" id="ARBA00023015"/>
    </source>
</evidence>
<evidence type="ECO:0000313" key="6">
    <source>
        <dbReference type="Proteomes" id="UP001216139"/>
    </source>
</evidence>
<dbReference type="RefSeq" id="WP_273629244.1">
    <property type="nucleotide sequence ID" value="NZ_CP117167.1"/>
</dbReference>
<dbReference type="Proteomes" id="UP001216139">
    <property type="component" value="Chromosome"/>
</dbReference>
<reference evidence="5 6" key="1">
    <citation type="submission" date="2023-02" db="EMBL/GenBank/DDBJ databases">
        <title>Genome sequence of Mucilaginibacter jinjuensis strain KACC 16571.</title>
        <authorList>
            <person name="Kim S."/>
            <person name="Heo J."/>
            <person name="Kwon S.-W."/>
        </authorList>
    </citation>
    <scope>NUCLEOTIDE SEQUENCE [LARGE SCALE GENOMIC DNA]</scope>
    <source>
        <strain evidence="5 6">KACC 16571</strain>
    </source>
</reference>
<evidence type="ECO:0000256" key="2">
    <source>
        <dbReference type="ARBA" id="ARBA00023125"/>
    </source>
</evidence>
<dbReference type="EMBL" id="CP117167">
    <property type="protein sequence ID" value="WCT11055.1"/>
    <property type="molecule type" value="Genomic_DNA"/>
</dbReference>
<gene>
    <name evidence="5" type="ORF">PQO05_20155</name>
</gene>
<dbReference type="PROSITE" id="PS51118">
    <property type="entry name" value="HTH_HXLR"/>
    <property type="match status" value="1"/>
</dbReference>
<dbReference type="Pfam" id="PF01638">
    <property type="entry name" value="HxlR"/>
    <property type="match status" value="1"/>
</dbReference>
<dbReference type="InterPro" id="IPR036390">
    <property type="entry name" value="WH_DNA-bd_sf"/>
</dbReference>
<organism evidence="5 6">
    <name type="scientific">Mucilaginibacter jinjuensis</name>
    <dbReference type="NCBI Taxonomy" id="1176721"/>
    <lineage>
        <taxon>Bacteria</taxon>
        <taxon>Pseudomonadati</taxon>
        <taxon>Bacteroidota</taxon>
        <taxon>Sphingobacteriia</taxon>
        <taxon>Sphingobacteriales</taxon>
        <taxon>Sphingobacteriaceae</taxon>
        <taxon>Mucilaginibacter</taxon>
    </lineage>
</organism>
<keyword evidence="3" id="KW-0804">Transcription</keyword>
<keyword evidence="1" id="KW-0805">Transcription regulation</keyword>
<keyword evidence="2" id="KW-0238">DNA-binding</keyword>
<name>A0ABY7T3M4_9SPHI</name>
<dbReference type="InterPro" id="IPR036388">
    <property type="entry name" value="WH-like_DNA-bd_sf"/>
</dbReference>